<dbReference type="CDD" id="cd00729">
    <property type="entry name" value="rubredoxin_SM"/>
    <property type="match status" value="1"/>
</dbReference>
<dbReference type="OrthoDB" id="45654at2157"/>
<dbReference type="PANTHER" id="PTHR43865:SF1">
    <property type="entry name" value="RUBRERYTHRIN-RELATED"/>
    <property type="match status" value="1"/>
</dbReference>
<dbReference type="KEGG" id="mpl:Mpal_1680"/>
<dbReference type="Gene3D" id="2.20.28.10">
    <property type="match status" value="1"/>
</dbReference>
<dbReference type="eggNOG" id="arCOG01097">
    <property type="taxonomic scope" value="Archaea"/>
</dbReference>
<dbReference type="InterPro" id="IPR048574">
    <property type="entry name" value="RUBY_RBDX"/>
</dbReference>
<keyword evidence="9" id="KW-1185">Reference proteome</keyword>
<dbReference type="GO" id="GO:0016491">
    <property type="term" value="F:oxidoreductase activity"/>
    <property type="evidence" value="ECO:0007669"/>
    <property type="project" value="InterPro"/>
</dbReference>
<sequence>MKGSQTEKNLLAAFAGESQARMRYTFFSSIAAKEGYEQIAAIFLETAENEKEHAKIFFKLLEGGTAEITAGYPAGVLRSTAENLLAAADGEKMEWTTLYPNFGDVAEQEGFIEAAATFRKIATVESSHERRYRKLFTNIEQHAVFKKDVPTSWKCRNCGYVLNAGDAPEKCPVCDHPQKYFEVWCENY</sequence>
<dbReference type="STRING" id="521011.Mpal_1680"/>
<accession>B8GJE9</accession>
<dbReference type="GeneID" id="7271243"/>
<dbReference type="InterPro" id="IPR003251">
    <property type="entry name" value="Rr_diiron-bd_dom"/>
</dbReference>
<dbReference type="AlphaFoldDB" id="B8GJE9"/>
<keyword evidence="2" id="KW-0813">Transport</keyword>
<dbReference type="InterPro" id="IPR012347">
    <property type="entry name" value="Ferritin-like"/>
</dbReference>
<evidence type="ECO:0000259" key="7">
    <source>
        <dbReference type="PROSITE" id="PS50905"/>
    </source>
</evidence>
<dbReference type="SUPFAM" id="SSF47240">
    <property type="entry name" value="Ferritin-like"/>
    <property type="match status" value="1"/>
</dbReference>
<keyword evidence="4" id="KW-0249">Electron transport</keyword>
<evidence type="ECO:0000259" key="6">
    <source>
        <dbReference type="PROSITE" id="PS50903"/>
    </source>
</evidence>
<evidence type="ECO:0000256" key="1">
    <source>
        <dbReference type="ARBA" id="ARBA00001965"/>
    </source>
</evidence>
<dbReference type="InterPro" id="IPR052364">
    <property type="entry name" value="Rubrerythrin"/>
</dbReference>
<dbReference type="PROSITE" id="PS50903">
    <property type="entry name" value="RUBREDOXIN_LIKE"/>
    <property type="match status" value="1"/>
</dbReference>
<dbReference type="Pfam" id="PF21349">
    <property type="entry name" value="RUBY_RBDX"/>
    <property type="match status" value="1"/>
</dbReference>
<evidence type="ECO:0000256" key="2">
    <source>
        <dbReference type="ARBA" id="ARBA00022448"/>
    </source>
</evidence>
<dbReference type="CDD" id="cd01041">
    <property type="entry name" value="Rubrerythrin"/>
    <property type="match status" value="1"/>
</dbReference>
<protein>
    <submittedName>
        <fullName evidence="8">Rubrerythrin</fullName>
    </submittedName>
</protein>
<dbReference type="PROSITE" id="PS50905">
    <property type="entry name" value="FERRITIN_LIKE"/>
    <property type="match status" value="1"/>
</dbReference>
<dbReference type="HOGENOM" id="CLU_095256_0_1_2"/>
<reference evidence="8 9" key="1">
    <citation type="journal article" date="2015" name="Genome Announc.">
        <title>Complete Genome Sequence of Methanosphaerula palustris E1-9CT, a Hydrogenotrophic Methanogen Isolated from a Minerotrophic Fen Peatland.</title>
        <authorList>
            <person name="Cadillo-Quiroz H."/>
            <person name="Browne P."/>
            <person name="Kyrpides N."/>
            <person name="Woyke T."/>
            <person name="Goodwin L."/>
            <person name="Detter C."/>
            <person name="Yavitt J.B."/>
            <person name="Zinder S.H."/>
        </authorList>
    </citation>
    <scope>NUCLEOTIDE SEQUENCE [LARGE SCALE GENOMIC DNA]</scope>
    <source>
        <strain evidence="9">ATCC BAA-1556 / DSM 19958 / E1-9c</strain>
    </source>
</reference>
<evidence type="ECO:0000256" key="4">
    <source>
        <dbReference type="ARBA" id="ARBA00022982"/>
    </source>
</evidence>
<dbReference type="PANTHER" id="PTHR43865">
    <property type="entry name" value="RUBRERYTHRIN-RELATED"/>
    <property type="match status" value="1"/>
</dbReference>
<dbReference type="EMBL" id="CP001338">
    <property type="protein sequence ID" value="ACL16990.1"/>
    <property type="molecule type" value="Genomic_DNA"/>
</dbReference>
<keyword evidence="5" id="KW-0408">Iron</keyword>
<dbReference type="Proteomes" id="UP000002457">
    <property type="component" value="Chromosome"/>
</dbReference>
<feature type="domain" description="Rubredoxin-like" evidence="6">
    <location>
        <begin position="150"/>
        <end position="184"/>
    </location>
</feature>
<dbReference type="Gene3D" id="1.20.1260.10">
    <property type="match status" value="1"/>
</dbReference>
<dbReference type="SUPFAM" id="SSF57802">
    <property type="entry name" value="Rubredoxin-like"/>
    <property type="match status" value="1"/>
</dbReference>
<dbReference type="InterPro" id="IPR009040">
    <property type="entry name" value="Ferritin-like_diiron"/>
</dbReference>
<gene>
    <name evidence="8" type="ordered locus">Mpal_1680</name>
</gene>
<dbReference type="RefSeq" id="WP_012618309.1">
    <property type="nucleotide sequence ID" value="NC_011832.1"/>
</dbReference>
<comment type="cofactor">
    <cofactor evidence="1">
        <name>Fe(3+)</name>
        <dbReference type="ChEBI" id="CHEBI:29034"/>
    </cofactor>
</comment>
<evidence type="ECO:0000313" key="9">
    <source>
        <dbReference type="Proteomes" id="UP000002457"/>
    </source>
</evidence>
<dbReference type="Pfam" id="PF02915">
    <property type="entry name" value="Rubrerythrin"/>
    <property type="match status" value="1"/>
</dbReference>
<organism evidence="8 9">
    <name type="scientific">Methanosphaerula palustris (strain ATCC BAA-1556 / DSM 19958 / E1-9c)</name>
    <dbReference type="NCBI Taxonomy" id="521011"/>
    <lineage>
        <taxon>Archaea</taxon>
        <taxon>Methanobacteriati</taxon>
        <taxon>Methanobacteriota</taxon>
        <taxon>Stenosarchaea group</taxon>
        <taxon>Methanomicrobia</taxon>
        <taxon>Methanomicrobiales</taxon>
        <taxon>Methanoregulaceae</taxon>
        <taxon>Methanosphaerula</taxon>
    </lineage>
</organism>
<evidence type="ECO:0000256" key="3">
    <source>
        <dbReference type="ARBA" id="ARBA00022723"/>
    </source>
</evidence>
<dbReference type="NCBIfam" id="NF045767">
    <property type="entry name" value="RuberyRbr"/>
    <property type="match status" value="1"/>
</dbReference>
<dbReference type="InterPro" id="IPR009078">
    <property type="entry name" value="Ferritin-like_SF"/>
</dbReference>
<feature type="domain" description="Ferritin-like diiron" evidence="7">
    <location>
        <begin position="1"/>
        <end position="143"/>
    </location>
</feature>
<keyword evidence="3" id="KW-0479">Metal-binding</keyword>
<dbReference type="GO" id="GO:0005506">
    <property type="term" value="F:iron ion binding"/>
    <property type="evidence" value="ECO:0007669"/>
    <property type="project" value="InterPro"/>
</dbReference>
<evidence type="ECO:0000256" key="5">
    <source>
        <dbReference type="ARBA" id="ARBA00023004"/>
    </source>
</evidence>
<dbReference type="InterPro" id="IPR024934">
    <property type="entry name" value="Rubredoxin-like_dom"/>
</dbReference>
<proteinExistence type="predicted"/>
<name>B8GJE9_METPE</name>
<evidence type="ECO:0000313" key="8">
    <source>
        <dbReference type="EMBL" id="ACL16990.1"/>
    </source>
</evidence>